<dbReference type="CDD" id="cd03801">
    <property type="entry name" value="GT4_PimA-like"/>
    <property type="match status" value="1"/>
</dbReference>
<evidence type="ECO:0000313" key="5">
    <source>
        <dbReference type="Proteomes" id="UP000319783"/>
    </source>
</evidence>
<evidence type="ECO:0000259" key="3">
    <source>
        <dbReference type="Pfam" id="PF00534"/>
    </source>
</evidence>
<keyword evidence="2" id="KW-1133">Transmembrane helix</keyword>
<organism evidence="4 5">
    <name type="scientific">Candidatus Jettenia ecosi</name>
    <dbReference type="NCBI Taxonomy" id="2494326"/>
    <lineage>
        <taxon>Bacteria</taxon>
        <taxon>Pseudomonadati</taxon>
        <taxon>Planctomycetota</taxon>
        <taxon>Candidatus Brocadiia</taxon>
        <taxon>Candidatus Brocadiales</taxon>
        <taxon>Candidatus Brocadiaceae</taxon>
        <taxon>Candidatus Jettenia</taxon>
    </lineage>
</organism>
<feature type="transmembrane region" description="Helical" evidence="2">
    <location>
        <begin position="90"/>
        <end position="109"/>
    </location>
</feature>
<gene>
    <name evidence="4" type="ORF">JETT_1249</name>
</gene>
<evidence type="ECO:0000256" key="1">
    <source>
        <dbReference type="ARBA" id="ARBA00022679"/>
    </source>
</evidence>
<evidence type="ECO:0000256" key="2">
    <source>
        <dbReference type="SAM" id="Phobius"/>
    </source>
</evidence>
<name>A0A533QCE8_9BACT</name>
<dbReference type="PANTHER" id="PTHR46401">
    <property type="entry name" value="GLYCOSYLTRANSFERASE WBBK-RELATED"/>
    <property type="match status" value="1"/>
</dbReference>
<dbReference type="Pfam" id="PF00534">
    <property type="entry name" value="Glycos_transf_1"/>
    <property type="match status" value="1"/>
</dbReference>
<protein>
    <submittedName>
        <fullName evidence="4">Glycosyl transferase, group 1</fullName>
    </submittedName>
</protein>
<keyword evidence="2" id="KW-0472">Membrane</keyword>
<keyword evidence="1 4" id="KW-0808">Transferase</keyword>
<dbReference type="Gene3D" id="3.40.50.2000">
    <property type="entry name" value="Glycogen Phosphorylase B"/>
    <property type="match status" value="2"/>
</dbReference>
<accession>A0A533QCE8</accession>
<dbReference type="SUPFAM" id="SSF53756">
    <property type="entry name" value="UDP-Glycosyltransferase/glycogen phosphorylase"/>
    <property type="match status" value="1"/>
</dbReference>
<dbReference type="GO" id="GO:0009103">
    <property type="term" value="P:lipopolysaccharide biosynthetic process"/>
    <property type="evidence" value="ECO:0007669"/>
    <property type="project" value="TreeGrafter"/>
</dbReference>
<dbReference type="AlphaFoldDB" id="A0A533QCE8"/>
<dbReference type="Proteomes" id="UP000319783">
    <property type="component" value="Unassembled WGS sequence"/>
</dbReference>
<dbReference type="InterPro" id="IPR001296">
    <property type="entry name" value="Glyco_trans_1"/>
</dbReference>
<feature type="domain" description="Glycosyl transferase family 1" evidence="3">
    <location>
        <begin position="187"/>
        <end position="355"/>
    </location>
</feature>
<dbReference type="PANTHER" id="PTHR46401:SF2">
    <property type="entry name" value="GLYCOSYLTRANSFERASE WBBK-RELATED"/>
    <property type="match status" value="1"/>
</dbReference>
<sequence length="383" mass="44399">MDNRLAIKLAIIDPVGNKAGMDYYDLSLLDSISKLSIKTYLFTNYEKKNKEINIYHYFDTRAKNKRIYIFNLFKGFVKAIKKCKEERIHFVIYHIFSTSFLNLLPILLVRSFNLKLIAIAHDISGFADNDVGFFKKLIYDRLTNKIIVHNSYSYKEISKVLHKKSLKKVSVIKHGGYSNLINQNINKEKALKELNLNNSNKYILFFGQIKRVKGLDILLKAMPSIHNNIKLIIAGQLWRDDFKKYQEIIDLNHTENRIIKIIRFISDKERELLFKASDALIIPYRTIFQSGVLLMGMGYGLPIVASDLEPNKEIIKHAFNGILFKSEDERSLAEEINVLLNNTDLISYIGKNAQKTIEEEFSWDTIANEYVEKILVSCKKGEV</sequence>
<reference evidence="4 5" key="1">
    <citation type="submission" date="2019-04" db="EMBL/GenBank/DDBJ databases">
        <title>Genome of a novel bacterium Candidatus Jettenia ecosi reconstructed from metagenome of an anammox bioreactor.</title>
        <authorList>
            <person name="Mardanov A.V."/>
            <person name="Beletsky A.V."/>
            <person name="Ravin N.V."/>
            <person name="Botchkova E.A."/>
            <person name="Litti Y.V."/>
            <person name="Nozhevnikova A.N."/>
        </authorList>
    </citation>
    <scope>NUCLEOTIDE SEQUENCE [LARGE SCALE GENOMIC DNA]</scope>
    <source>
        <strain evidence="4">J2</strain>
    </source>
</reference>
<proteinExistence type="predicted"/>
<evidence type="ECO:0000313" key="4">
    <source>
        <dbReference type="EMBL" id="TLD42414.1"/>
    </source>
</evidence>
<keyword evidence="2" id="KW-0812">Transmembrane</keyword>
<dbReference type="EMBL" id="SULG01000020">
    <property type="protein sequence ID" value="TLD42414.1"/>
    <property type="molecule type" value="Genomic_DNA"/>
</dbReference>
<comment type="caution">
    <text evidence="4">The sequence shown here is derived from an EMBL/GenBank/DDBJ whole genome shotgun (WGS) entry which is preliminary data.</text>
</comment>
<dbReference type="GO" id="GO:0016757">
    <property type="term" value="F:glycosyltransferase activity"/>
    <property type="evidence" value="ECO:0007669"/>
    <property type="project" value="InterPro"/>
</dbReference>